<dbReference type="InterPro" id="IPR007372">
    <property type="entry name" value="Lipid/polyisoprenoid-bd_YceI"/>
</dbReference>
<proteinExistence type="predicted"/>
<dbReference type="Gene3D" id="2.40.128.110">
    <property type="entry name" value="Lipid/polyisoprenoid-binding, YceI-like"/>
    <property type="match status" value="1"/>
</dbReference>
<dbReference type="OrthoDB" id="9811006at2"/>
<evidence type="ECO:0000256" key="1">
    <source>
        <dbReference type="SAM" id="SignalP"/>
    </source>
</evidence>
<dbReference type="Pfam" id="PF04264">
    <property type="entry name" value="YceI"/>
    <property type="match status" value="1"/>
</dbReference>
<dbReference type="PANTHER" id="PTHR34406">
    <property type="entry name" value="PROTEIN YCEI"/>
    <property type="match status" value="1"/>
</dbReference>
<keyword evidence="1" id="KW-0732">Signal</keyword>
<sequence length="190" mass="20056">MISLLNAIKSSAASLAATLVMTALVMSPGSEIVAADYKLTGENTTIGFVGTKKEGSHAGGFKQVSGTFSAPEDLTKGKISVTIVMDSVWSDDEKLTGHLKAPDFFEVKRYPEAKFVSTAIAKTAEGYTVTGDLTLHGKTNSITFPAQIKSTGSGVELTSKFNLPRSQWGITYGAGKIDENVQMSLAVKAK</sequence>
<feature type="domain" description="Lipid/polyisoprenoid-binding YceI-like" evidence="2">
    <location>
        <begin position="36"/>
        <end position="190"/>
    </location>
</feature>
<evidence type="ECO:0000259" key="2">
    <source>
        <dbReference type="SMART" id="SM00867"/>
    </source>
</evidence>
<dbReference type="PANTHER" id="PTHR34406:SF1">
    <property type="entry name" value="PROTEIN YCEI"/>
    <property type="match status" value="1"/>
</dbReference>
<dbReference type="EMBL" id="LYDR01000151">
    <property type="protein sequence ID" value="ODA28841.1"/>
    <property type="molecule type" value="Genomic_DNA"/>
</dbReference>
<dbReference type="SMART" id="SM00867">
    <property type="entry name" value="YceI"/>
    <property type="match status" value="1"/>
</dbReference>
<protein>
    <recommendedName>
        <fullName evidence="2">Lipid/polyisoprenoid-binding YceI-like domain-containing protein</fullName>
    </recommendedName>
</protein>
<gene>
    <name evidence="3" type="ORF">A6X21_11425</name>
</gene>
<evidence type="ECO:0000313" key="3">
    <source>
        <dbReference type="EMBL" id="ODA28841.1"/>
    </source>
</evidence>
<dbReference type="SUPFAM" id="SSF101874">
    <property type="entry name" value="YceI-like"/>
    <property type="match status" value="1"/>
</dbReference>
<feature type="chain" id="PRO_5008672821" description="Lipid/polyisoprenoid-binding YceI-like domain-containing protein" evidence="1">
    <location>
        <begin position="17"/>
        <end position="190"/>
    </location>
</feature>
<keyword evidence="4" id="KW-1185">Reference proteome</keyword>
<evidence type="ECO:0000313" key="4">
    <source>
        <dbReference type="Proteomes" id="UP000094828"/>
    </source>
</evidence>
<dbReference type="AlphaFoldDB" id="A0A1C3E6H3"/>
<dbReference type="Proteomes" id="UP000094828">
    <property type="component" value="Unassembled WGS sequence"/>
</dbReference>
<organism evidence="3 4">
    <name type="scientific">Planctopirus hydrillae</name>
    <dbReference type="NCBI Taxonomy" id="1841610"/>
    <lineage>
        <taxon>Bacteria</taxon>
        <taxon>Pseudomonadati</taxon>
        <taxon>Planctomycetota</taxon>
        <taxon>Planctomycetia</taxon>
        <taxon>Planctomycetales</taxon>
        <taxon>Planctomycetaceae</taxon>
        <taxon>Planctopirus</taxon>
    </lineage>
</organism>
<feature type="signal peptide" evidence="1">
    <location>
        <begin position="1"/>
        <end position="16"/>
    </location>
</feature>
<accession>A0A1C3E6H3</accession>
<dbReference type="InterPro" id="IPR036761">
    <property type="entry name" value="TTHA0802/YceI-like_sf"/>
</dbReference>
<comment type="caution">
    <text evidence="3">The sequence shown here is derived from an EMBL/GenBank/DDBJ whole genome shotgun (WGS) entry which is preliminary data.</text>
</comment>
<name>A0A1C3E6H3_9PLAN</name>
<dbReference type="RefSeq" id="WP_068851221.1">
    <property type="nucleotide sequence ID" value="NZ_LYDR01000151.1"/>
</dbReference>
<reference evidence="3 4" key="1">
    <citation type="submission" date="2016-05" db="EMBL/GenBank/DDBJ databases">
        <title>Genomic and physiological characterization of Planctopirus sp. isolated from fresh water lake.</title>
        <authorList>
            <person name="Subhash Y."/>
            <person name="Ramana C."/>
        </authorList>
    </citation>
    <scope>NUCLEOTIDE SEQUENCE [LARGE SCALE GENOMIC DNA]</scope>
    <source>
        <strain evidence="3 4">JC280</strain>
    </source>
</reference>